<accession>A0A1L9QR29</accession>
<evidence type="ECO:0000313" key="2">
    <source>
        <dbReference type="Proteomes" id="UP000183940"/>
    </source>
</evidence>
<dbReference type="InterPro" id="IPR011856">
    <property type="entry name" value="tRNA_endonuc-like_dom_sf"/>
</dbReference>
<comment type="caution">
    <text evidence="1">The sequence shown here is derived from an EMBL/GenBank/DDBJ whole genome shotgun (WGS) entry which is preliminary data.</text>
</comment>
<dbReference type="AlphaFoldDB" id="A0A1L9QR29"/>
<dbReference type="SUPFAM" id="SSF52980">
    <property type="entry name" value="Restriction endonuclease-like"/>
    <property type="match status" value="1"/>
</dbReference>
<dbReference type="EMBL" id="MLAW01000021">
    <property type="protein sequence ID" value="OJJ25138.1"/>
    <property type="molecule type" value="Genomic_DNA"/>
</dbReference>
<dbReference type="STRING" id="1925591.BI308_13195"/>
<dbReference type="Gene3D" id="3.40.1350.10">
    <property type="match status" value="1"/>
</dbReference>
<evidence type="ECO:0000313" key="1">
    <source>
        <dbReference type="EMBL" id="OJJ25138.1"/>
    </source>
</evidence>
<name>A0A1L9QR29_9CYAN</name>
<dbReference type="InterPro" id="IPR014919">
    <property type="entry name" value="XisH"/>
</dbReference>
<evidence type="ECO:0008006" key="3">
    <source>
        <dbReference type="Google" id="ProtNLM"/>
    </source>
</evidence>
<reference evidence="1" key="1">
    <citation type="submission" date="2016-10" db="EMBL/GenBank/DDBJ databases">
        <title>CRISPR-Cas defence system in Roseofilum reptotaenium: evidence of a bacteriophage-cyanobacterium arms race in the coral black band disease.</title>
        <authorList>
            <person name="Buerger P."/>
            <person name="Wood-Charlson E.M."/>
            <person name="Weynberg K.D."/>
            <person name="Willis B."/>
            <person name="Van Oppen M.J."/>
        </authorList>
    </citation>
    <scope>NUCLEOTIDE SEQUENCE [LARGE SCALE GENOMIC DNA]</scope>
    <source>
        <strain evidence="1">AO1-A</strain>
    </source>
</reference>
<dbReference type="CDD" id="cd22366">
    <property type="entry name" value="XisH-like"/>
    <property type="match status" value="1"/>
</dbReference>
<gene>
    <name evidence="1" type="ORF">BI308_13195</name>
</gene>
<sequence>MPRRDRYHDIVRNALIKEGRTITHDPLILGDLEHRVYPDLGAEKRASDRQSINLAVEIKVFGNIGQISELEKAIGQYVLYRSILQRSRSTRQPYLAISSTIYQQLFQKTIIQNLIEDEKIRLIVFNPDLEEIEQWID</sequence>
<dbReference type="Pfam" id="PF08814">
    <property type="entry name" value="XisH"/>
    <property type="match status" value="1"/>
</dbReference>
<dbReference type="GO" id="GO:0003676">
    <property type="term" value="F:nucleic acid binding"/>
    <property type="evidence" value="ECO:0007669"/>
    <property type="project" value="InterPro"/>
</dbReference>
<dbReference type="InterPro" id="IPR011335">
    <property type="entry name" value="Restrct_endonuc-II-like"/>
</dbReference>
<organism evidence="1 2">
    <name type="scientific">Roseofilum reptotaenium AO1-A</name>
    <dbReference type="NCBI Taxonomy" id="1925591"/>
    <lineage>
        <taxon>Bacteria</taxon>
        <taxon>Bacillati</taxon>
        <taxon>Cyanobacteriota</taxon>
        <taxon>Cyanophyceae</taxon>
        <taxon>Desertifilales</taxon>
        <taxon>Desertifilaceae</taxon>
        <taxon>Roseofilum</taxon>
    </lineage>
</organism>
<keyword evidence="2" id="KW-1185">Reference proteome</keyword>
<protein>
    <recommendedName>
        <fullName evidence="3">XisH protein</fullName>
    </recommendedName>
</protein>
<dbReference type="Proteomes" id="UP000183940">
    <property type="component" value="Unassembled WGS sequence"/>
</dbReference>
<proteinExistence type="predicted"/>